<feature type="region of interest" description="Disordered" evidence="13">
    <location>
        <begin position="1"/>
        <end position="163"/>
    </location>
</feature>
<feature type="transmembrane region" description="Helical" evidence="11">
    <location>
        <begin position="167"/>
        <end position="186"/>
    </location>
</feature>
<keyword evidence="9 11" id="KW-0482">Metalloprotease</keyword>
<feature type="compositionally biased region" description="Polar residues" evidence="13">
    <location>
        <begin position="807"/>
        <end position="827"/>
    </location>
</feature>
<feature type="compositionally biased region" description="Basic and acidic residues" evidence="13">
    <location>
        <begin position="117"/>
        <end position="126"/>
    </location>
</feature>
<feature type="transmembrane region" description="Helical" evidence="11">
    <location>
        <begin position="278"/>
        <end position="299"/>
    </location>
</feature>
<proteinExistence type="inferred from homology"/>
<feature type="binding site" evidence="11">
    <location>
        <begin position="365"/>
        <end position="372"/>
    </location>
    <ligand>
        <name>ATP</name>
        <dbReference type="ChEBI" id="CHEBI:30616"/>
    </ligand>
</feature>
<feature type="compositionally biased region" description="Polar residues" evidence="13">
    <location>
        <begin position="20"/>
        <end position="32"/>
    </location>
</feature>
<dbReference type="Pfam" id="PF01434">
    <property type="entry name" value="Peptidase_M41"/>
    <property type="match status" value="1"/>
</dbReference>
<comment type="subunit">
    <text evidence="11">Homohexamer.</text>
</comment>
<evidence type="ECO:0000256" key="9">
    <source>
        <dbReference type="ARBA" id="ARBA00023049"/>
    </source>
</evidence>
<dbReference type="InterPro" id="IPR003593">
    <property type="entry name" value="AAA+_ATPase"/>
</dbReference>
<keyword evidence="16" id="KW-1185">Reference proteome</keyword>
<keyword evidence="10 11" id="KW-0472">Membrane</keyword>
<dbReference type="CDD" id="cd19501">
    <property type="entry name" value="RecA-like_FtsH"/>
    <property type="match status" value="1"/>
</dbReference>
<keyword evidence="8 11" id="KW-0067">ATP-binding</keyword>
<dbReference type="NCBIfam" id="TIGR01241">
    <property type="entry name" value="FtsH_fam"/>
    <property type="match status" value="1"/>
</dbReference>
<feature type="binding site" evidence="11">
    <location>
        <position position="586"/>
    </location>
    <ligand>
        <name>Zn(2+)</name>
        <dbReference type="ChEBI" id="CHEBI:29105"/>
        <note>catalytic</note>
    </ligand>
</feature>
<dbReference type="InterPro" id="IPR003959">
    <property type="entry name" value="ATPase_AAA_core"/>
</dbReference>
<comment type="subcellular location">
    <subcellularLocation>
        <location evidence="11">Cell membrane</location>
        <topology evidence="11">Multi-pass membrane protein</topology>
        <orientation evidence="11">Cytoplasmic side</orientation>
    </subcellularLocation>
    <subcellularLocation>
        <location evidence="1">Membrane</location>
    </subcellularLocation>
</comment>
<dbReference type="SUPFAM" id="SSF52540">
    <property type="entry name" value="P-loop containing nucleoside triphosphate hydrolases"/>
    <property type="match status" value="1"/>
</dbReference>
<dbReference type="SUPFAM" id="SSF140990">
    <property type="entry name" value="FtsH protease domain-like"/>
    <property type="match status" value="1"/>
</dbReference>
<organism evidence="15 16">
    <name type="scientific">Actinotignum urinale</name>
    <dbReference type="NCBI Taxonomy" id="190146"/>
    <lineage>
        <taxon>Bacteria</taxon>
        <taxon>Bacillati</taxon>
        <taxon>Actinomycetota</taxon>
        <taxon>Actinomycetes</taxon>
        <taxon>Actinomycetales</taxon>
        <taxon>Actinomycetaceae</taxon>
        <taxon>Actinotignum</taxon>
    </lineage>
</organism>
<comment type="similarity">
    <text evidence="11">In the central section; belongs to the AAA ATPase family.</text>
</comment>
<evidence type="ECO:0000256" key="13">
    <source>
        <dbReference type="SAM" id="MobiDB-lite"/>
    </source>
</evidence>
<dbReference type="PANTHER" id="PTHR23076">
    <property type="entry name" value="METALLOPROTEASE M41 FTSH"/>
    <property type="match status" value="1"/>
</dbReference>
<dbReference type="Gene3D" id="3.40.50.300">
    <property type="entry name" value="P-loop containing nucleotide triphosphate hydrolases"/>
    <property type="match status" value="1"/>
</dbReference>
<comment type="similarity">
    <text evidence="12">Belongs to the AAA ATPase family.</text>
</comment>
<keyword evidence="6 11" id="KW-0378">Hydrolase</keyword>
<dbReference type="SMART" id="SM00382">
    <property type="entry name" value="AAA"/>
    <property type="match status" value="1"/>
</dbReference>
<feature type="domain" description="AAA+ ATPase" evidence="14">
    <location>
        <begin position="357"/>
        <end position="495"/>
    </location>
</feature>
<keyword evidence="3 11" id="KW-0645">Protease</keyword>
<dbReference type="GO" id="GO:0008237">
    <property type="term" value="F:metallopeptidase activity"/>
    <property type="evidence" value="ECO:0007669"/>
    <property type="project" value="UniProtKB-KW"/>
</dbReference>
<evidence type="ECO:0000259" key="14">
    <source>
        <dbReference type="SMART" id="SM00382"/>
    </source>
</evidence>
<evidence type="ECO:0000256" key="12">
    <source>
        <dbReference type="RuleBase" id="RU003651"/>
    </source>
</evidence>
<evidence type="ECO:0000256" key="5">
    <source>
        <dbReference type="ARBA" id="ARBA00022741"/>
    </source>
</evidence>
<evidence type="ECO:0000256" key="6">
    <source>
        <dbReference type="ARBA" id="ARBA00022801"/>
    </source>
</evidence>
<dbReference type="EMBL" id="JAWNGA010000005">
    <property type="protein sequence ID" value="MDY5132954.1"/>
    <property type="molecule type" value="Genomic_DNA"/>
</dbReference>
<dbReference type="Pfam" id="PF00004">
    <property type="entry name" value="AAA"/>
    <property type="match status" value="1"/>
</dbReference>
<dbReference type="Pfam" id="PF17862">
    <property type="entry name" value="AAA_lid_3"/>
    <property type="match status" value="1"/>
</dbReference>
<feature type="binding site" evidence="11">
    <location>
        <position position="590"/>
    </location>
    <ligand>
        <name>Zn(2+)</name>
        <dbReference type="ChEBI" id="CHEBI:29105"/>
        <note>catalytic</note>
    </ligand>
</feature>
<keyword evidence="7 11" id="KW-0862">Zinc</keyword>
<feature type="region of interest" description="Disordered" evidence="13">
    <location>
        <begin position="774"/>
        <end position="827"/>
    </location>
</feature>
<evidence type="ECO:0000256" key="10">
    <source>
        <dbReference type="ARBA" id="ARBA00023136"/>
    </source>
</evidence>
<dbReference type="InterPro" id="IPR037219">
    <property type="entry name" value="Peptidase_M41-like"/>
</dbReference>
<comment type="caution">
    <text evidence="15">The sequence shown here is derived from an EMBL/GenBank/DDBJ whole genome shotgun (WGS) entry which is preliminary data.</text>
</comment>
<dbReference type="InterPro" id="IPR003960">
    <property type="entry name" value="ATPase_AAA_CS"/>
</dbReference>
<feature type="compositionally biased region" description="Basic and acidic residues" evidence="13">
    <location>
        <begin position="134"/>
        <end position="161"/>
    </location>
</feature>
<dbReference type="InterPro" id="IPR005936">
    <property type="entry name" value="FtsH"/>
</dbReference>
<evidence type="ECO:0000313" key="16">
    <source>
        <dbReference type="Proteomes" id="UP001275049"/>
    </source>
</evidence>
<sequence>MEERTESAHTHSGRRAQPSEAENQPTNANATHSAGEPQETHNREAVAHVAQGHIDSMSAPQETQLEGSTNAAQETQVYKGLTNVAQETEPSQPQPQEQPQPQAQLQPQPVQDSTNPSKKDSDYDRARKARRARPPREVVESSSKNDKDKKKDDKKNGEETKTRKKKWGLAGILTAFVIGLITWNFVSSMQWTQIRTSEGMDLLRGSSIERVEVTNGINRVQLWLTKPTTTTLDNGTKKDTGKQVEFQFVDAQGKDVMTRVQNADIKKGYNSVVPTQSLLMSLVTSMLPILIILGFFYWAMRMQMGNRFGAKDQSAQEEKPNVTFADVAGEDEAVEEVREIVDFLKNPDRYAALGARIPRGVLLYGPPGTGKTLLAKAVAGEADVPFFSISASEFIEMFVGVGASRVRDLFKQAKKKAPAIIFIDEIDAIGRGRSQGPYGNDERDQTLNQLLVEMDGFETDEAVVLMAATNRPDVLDDALLRPGRFDRQVSVDAPDIKGREAILRVHAEGKPLGPDVDLAGVAKRTPGFTGADLANILNEAALLAARHGNSVISNDDLDEASDRVMAGPQRKSRVMSPEDRRMTAYHEGGHALAAAALHHSDPVTKVTILPRGRALGYTMVMPTEDRYSVTRNQLLDQLTYALGGRAAEEIVFGDPSTGASNDIQKATATARKMVTEYGMSEHVGAVRLVADEGKEHMMGGSQHSDSLTATVDENVRKLLDDALTEAWWIITNNRDVLDRLAQRLLEKETVLEDEIAEIFADVVKTPQRELWLSAPNRPISSRPPIPLMDAEGNEGTDPNGSGRAQAERNSGTGTERNTGVTRTETGE</sequence>
<feature type="active site" evidence="11">
    <location>
        <position position="587"/>
    </location>
</feature>
<keyword evidence="11" id="KW-0812">Transmembrane</keyword>
<gene>
    <name evidence="11 15" type="primary">ftsH</name>
    <name evidence="15" type="ORF">R6G86_04235</name>
</gene>
<dbReference type="PROSITE" id="PS00674">
    <property type="entry name" value="AAA"/>
    <property type="match status" value="1"/>
</dbReference>
<evidence type="ECO:0000313" key="15">
    <source>
        <dbReference type="EMBL" id="MDY5132954.1"/>
    </source>
</evidence>
<feature type="compositionally biased region" description="Low complexity" evidence="13">
    <location>
        <begin position="99"/>
        <end position="111"/>
    </location>
</feature>
<evidence type="ECO:0000256" key="4">
    <source>
        <dbReference type="ARBA" id="ARBA00022723"/>
    </source>
</evidence>
<comment type="cofactor">
    <cofactor evidence="11">
        <name>Zn(2+)</name>
        <dbReference type="ChEBI" id="CHEBI:29105"/>
    </cofactor>
    <text evidence="11">Binds 1 zinc ion per subunit.</text>
</comment>
<accession>A0ABU5G7A1</accession>
<dbReference type="Gene3D" id="1.20.58.760">
    <property type="entry name" value="Peptidase M41"/>
    <property type="match status" value="1"/>
</dbReference>
<keyword evidence="11" id="KW-1133">Transmembrane helix</keyword>
<protein>
    <recommendedName>
        <fullName evidence="11">ATP-dependent zinc metalloprotease FtsH</fullName>
        <ecNumber evidence="11">3.4.24.-</ecNumber>
    </recommendedName>
</protein>
<feature type="compositionally biased region" description="Polar residues" evidence="13">
    <location>
        <begin position="58"/>
        <end position="76"/>
    </location>
</feature>
<dbReference type="Proteomes" id="UP001275049">
    <property type="component" value="Unassembled WGS sequence"/>
</dbReference>
<evidence type="ECO:0000256" key="7">
    <source>
        <dbReference type="ARBA" id="ARBA00022833"/>
    </source>
</evidence>
<keyword evidence="4 11" id="KW-0479">Metal-binding</keyword>
<reference evidence="15 16" key="1">
    <citation type="submission" date="2023-10" db="EMBL/GenBank/DDBJ databases">
        <title>Whole Genome based description of the genera Actinobaculum and Actinotignum reveals a complex phylogenetic relationship within the species included in the genus Actinotignum.</title>
        <authorList>
            <person name="Jensen C.S."/>
            <person name="Dargis R."/>
            <person name="Kemp M."/>
            <person name="Christensen J.J."/>
        </authorList>
    </citation>
    <scope>NUCLEOTIDE SEQUENCE [LARGE SCALE GENOMIC DNA]</scope>
    <source>
        <strain evidence="15 16">SLA_B974</strain>
    </source>
</reference>
<evidence type="ECO:0000256" key="3">
    <source>
        <dbReference type="ARBA" id="ARBA00022670"/>
    </source>
</evidence>
<keyword evidence="5 11" id="KW-0547">Nucleotide-binding</keyword>
<feature type="binding site" evidence="11">
    <location>
        <position position="662"/>
    </location>
    <ligand>
        <name>Zn(2+)</name>
        <dbReference type="ChEBI" id="CHEBI:29105"/>
        <note>catalytic</note>
    </ligand>
</feature>
<dbReference type="PANTHER" id="PTHR23076:SF97">
    <property type="entry name" value="ATP-DEPENDENT ZINC METALLOPROTEASE YME1L1"/>
    <property type="match status" value="1"/>
</dbReference>
<keyword evidence="11" id="KW-1003">Cell membrane</keyword>
<dbReference type="HAMAP" id="MF_01458">
    <property type="entry name" value="FtsH"/>
    <property type="match status" value="1"/>
</dbReference>
<dbReference type="Gene3D" id="1.10.8.60">
    <property type="match status" value="1"/>
</dbReference>
<dbReference type="InterPro" id="IPR000642">
    <property type="entry name" value="Peptidase_M41"/>
</dbReference>
<evidence type="ECO:0000256" key="8">
    <source>
        <dbReference type="ARBA" id="ARBA00022840"/>
    </source>
</evidence>
<evidence type="ECO:0000256" key="2">
    <source>
        <dbReference type="ARBA" id="ARBA00010044"/>
    </source>
</evidence>
<comment type="function">
    <text evidence="11">Acts as a processive, ATP-dependent zinc metallopeptidase for both cytoplasmic and membrane proteins. Plays a role in the quality control of integral membrane proteins.</text>
</comment>
<comment type="similarity">
    <text evidence="2 11">In the C-terminal section; belongs to the peptidase M41 family.</text>
</comment>
<dbReference type="EC" id="3.4.24.-" evidence="11"/>
<name>A0ABU5G7A1_9ACTO</name>
<dbReference type="InterPro" id="IPR027417">
    <property type="entry name" value="P-loop_NTPase"/>
</dbReference>
<evidence type="ECO:0000256" key="1">
    <source>
        <dbReference type="ARBA" id="ARBA00004370"/>
    </source>
</evidence>
<dbReference type="InterPro" id="IPR041569">
    <property type="entry name" value="AAA_lid_3"/>
</dbReference>
<evidence type="ECO:0000256" key="11">
    <source>
        <dbReference type="HAMAP-Rule" id="MF_01458"/>
    </source>
</evidence>